<evidence type="ECO:0000256" key="7">
    <source>
        <dbReference type="ARBA" id="ARBA00023065"/>
    </source>
</evidence>
<dbReference type="SUPFAM" id="SSF56935">
    <property type="entry name" value="Porins"/>
    <property type="match status" value="1"/>
</dbReference>
<dbReference type="EMBL" id="CP010536">
    <property type="protein sequence ID" value="AJG19479.1"/>
    <property type="molecule type" value="Genomic_DNA"/>
</dbReference>
<evidence type="ECO:0000256" key="2">
    <source>
        <dbReference type="ARBA" id="ARBA00011233"/>
    </source>
</evidence>
<evidence type="ECO:0000256" key="5">
    <source>
        <dbReference type="ARBA" id="ARBA00022692"/>
    </source>
</evidence>
<dbReference type="PANTHER" id="PTHR34501:SF9">
    <property type="entry name" value="MAJOR OUTER MEMBRANE PROTEIN P.IA"/>
    <property type="match status" value="1"/>
</dbReference>
<evidence type="ECO:0000256" key="10">
    <source>
        <dbReference type="ARBA" id="ARBA00023237"/>
    </source>
</evidence>
<dbReference type="AlphaFoldDB" id="A0A0C4YB70"/>
<dbReference type="GO" id="GO:0006811">
    <property type="term" value="P:monoatomic ion transport"/>
    <property type="evidence" value="ECO:0007669"/>
    <property type="project" value="UniProtKB-KW"/>
</dbReference>
<dbReference type="GO" id="GO:0015288">
    <property type="term" value="F:porin activity"/>
    <property type="evidence" value="ECO:0007669"/>
    <property type="project" value="UniProtKB-KW"/>
</dbReference>
<dbReference type="GO" id="GO:0009279">
    <property type="term" value="C:cell outer membrane"/>
    <property type="evidence" value="ECO:0007669"/>
    <property type="project" value="UniProtKB-SubCell"/>
</dbReference>
<sequence>MAAAGSAWLLLRNTILSGGVAALGLCVSGAAGAQSSVTLYGVMDVGLNYRSVAGADPATGKAAGSLALASGNELTSRWGLLGLEDIGGGYKVTFKVESGFSADTGAGNFSVPFPNDTNSLFDRGAIVGLIGPWGSVRLGRNWSPFFDGISAGDATGYMNFGSLANATFQNASNLNPSLGLAGVASGANSAANGGLLYTWVNKSIKYMLPDNFYGFSGGLLYSLGGTPGSFSNKSTMSANLNWTNGALGIASGYFDAKDPTGQTNNPWLRAYTIGTTYTAGPLKAGINFVKFRNPTTGANQNFYYVGAAYQASPAWRFTADWLHLQDLQNSSAGANLYKVGAGYALSKRTMLYTDVAFSDNKPKGMLGAGSNTSILTSPATIGRNQWAVGSGIRTVF</sequence>
<keyword evidence="4" id="KW-1134">Transmembrane beta strand</keyword>
<dbReference type="InterPro" id="IPR023614">
    <property type="entry name" value="Porin_dom_sf"/>
</dbReference>
<keyword evidence="10" id="KW-0998">Cell outer membrane</keyword>
<dbReference type="InterPro" id="IPR033900">
    <property type="entry name" value="Gram_neg_porin_domain"/>
</dbReference>
<evidence type="ECO:0000313" key="12">
    <source>
        <dbReference type="EMBL" id="AJG19479.1"/>
    </source>
</evidence>
<evidence type="ECO:0000259" key="11">
    <source>
        <dbReference type="Pfam" id="PF13609"/>
    </source>
</evidence>
<proteinExistence type="predicted"/>
<feature type="domain" description="Porin" evidence="11">
    <location>
        <begin position="20"/>
        <end position="361"/>
    </location>
</feature>
<dbReference type="GO" id="GO:0046930">
    <property type="term" value="C:pore complex"/>
    <property type="evidence" value="ECO:0007669"/>
    <property type="project" value="UniProtKB-KW"/>
</dbReference>
<gene>
    <name evidence="12" type="ORF">RR42_m2087</name>
</gene>
<keyword evidence="6" id="KW-0732">Signal</keyword>
<dbReference type="STRING" id="68895.RR42_m2087"/>
<dbReference type="Gene3D" id="2.40.160.10">
    <property type="entry name" value="Porin"/>
    <property type="match status" value="1"/>
</dbReference>
<keyword evidence="7" id="KW-0406">Ion transport</keyword>
<evidence type="ECO:0000256" key="9">
    <source>
        <dbReference type="ARBA" id="ARBA00023136"/>
    </source>
</evidence>
<evidence type="ECO:0000256" key="1">
    <source>
        <dbReference type="ARBA" id="ARBA00004571"/>
    </source>
</evidence>
<organism evidence="12 13">
    <name type="scientific">Cupriavidus basilensis</name>
    <dbReference type="NCBI Taxonomy" id="68895"/>
    <lineage>
        <taxon>Bacteria</taxon>
        <taxon>Pseudomonadati</taxon>
        <taxon>Pseudomonadota</taxon>
        <taxon>Betaproteobacteria</taxon>
        <taxon>Burkholderiales</taxon>
        <taxon>Burkholderiaceae</taxon>
        <taxon>Cupriavidus</taxon>
    </lineage>
</organism>
<evidence type="ECO:0000256" key="8">
    <source>
        <dbReference type="ARBA" id="ARBA00023114"/>
    </source>
</evidence>
<name>A0A0C4YB70_9BURK</name>
<comment type="subunit">
    <text evidence="2">Homotrimer.</text>
</comment>
<dbReference type="KEGG" id="cbw:RR42_m2087"/>
<dbReference type="Pfam" id="PF13609">
    <property type="entry name" value="Porin_4"/>
    <property type="match status" value="1"/>
</dbReference>
<dbReference type="Proteomes" id="UP000031843">
    <property type="component" value="Chromosome main"/>
</dbReference>
<reference evidence="12 13" key="1">
    <citation type="journal article" date="2015" name="Genome Announc.">
        <title>Complete Genome Sequence of Cupriavidus basilensis 4G11, Isolated from the Oak Ridge Field Research Center Site.</title>
        <authorList>
            <person name="Ray J."/>
            <person name="Waters R.J."/>
            <person name="Skerker J.M."/>
            <person name="Kuehl J.V."/>
            <person name="Price M.N."/>
            <person name="Huang J."/>
            <person name="Chakraborty R."/>
            <person name="Arkin A.P."/>
            <person name="Deutschbauer A."/>
        </authorList>
    </citation>
    <scope>NUCLEOTIDE SEQUENCE [LARGE SCALE GENOMIC DNA]</scope>
    <source>
        <strain evidence="12">4G11</strain>
    </source>
</reference>
<protein>
    <submittedName>
        <fullName evidence="12">Outer membrane protein (Porin)</fullName>
    </submittedName>
</protein>
<keyword evidence="9" id="KW-0472">Membrane</keyword>
<keyword evidence="13" id="KW-1185">Reference proteome</keyword>
<evidence type="ECO:0000256" key="4">
    <source>
        <dbReference type="ARBA" id="ARBA00022452"/>
    </source>
</evidence>
<evidence type="ECO:0000313" key="13">
    <source>
        <dbReference type="Proteomes" id="UP000031843"/>
    </source>
</evidence>
<dbReference type="CDD" id="cd00342">
    <property type="entry name" value="gram_neg_porins"/>
    <property type="match status" value="1"/>
</dbReference>
<keyword evidence="3" id="KW-0813">Transport</keyword>
<dbReference type="InterPro" id="IPR050298">
    <property type="entry name" value="Gram-neg_bact_OMP"/>
</dbReference>
<evidence type="ECO:0000256" key="3">
    <source>
        <dbReference type="ARBA" id="ARBA00022448"/>
    </source>
</evidence>
<accession>A0A0C4YB70</accession>
<keyword evidence="8" id="KW-0626">Porin</keyword>
<comment type="subcellular location">
    <subcellularLocation>
        <location evidence="1">Cell outer membrane</location>
        <topology evidence="1">Multi-pass membrane protein</topology>
    </subcellularLocation>
</comment>
<dbReference type="PANTHER" id="PTHR34501">
    <property type="entry name" value="PROTEIN YDDL-RELATED"/>
    <property type="match status" value="1"/>
</dbReference>
<keyword evidence="5" id="KW-0812">Transmembrane</keyword>
<evidence type="ECO:0000256" key="6">
    <source>
        <dbReference type="ARBA" id="ARBA00022729"/>
    </source>
</evidence>